<evidence type="ECO:0000256" key="1">
    <source>
        <dbReference type="SAM" id="Phobius"/>
    </source>
</evidence>
<sequence>MFSTFILLYISVLALVLYVACKKKQYSLKFKTGVAASVLTYVPPCLFSMIVIHKYPFDLPDQDSKFLAVMILMILLFCVSCFILAVLFYTVILKHIPHCSLSLISFSVGVVSYLPFFVVYPGSYRCCICMLFFFLTAYLIALRDVSKMYGFDLFRLSAFCAAAVSVVMVLYTCLYAREKKIYHYRDQYYMSSVVLPENNTVIVMGGGSQKPWDEAAGFTHQFVSFEEFKSVTDLS</sequence>
<dbReference type="Proteomes" id="UP000823877">
    <property type="component" value="Unassembled WGS sequence"/>
</dbReference>
<name>A0A9D2MK78_9FIRM</name>
<proteinExistence type="predicted"/>
<keyword evidence="1" id="KW-0812">Transmembrane</keyword>
<feature type="transmembrane region" description="Helical" evidence="1">
    <location>
        <begin position="6"/>
        <end position="21"/>
    </location>
</feature>
<keyword evidence="1" id="KW-0472">Membrane</keyword>
<comment type="caution">
    <text evidence="2">The sequence shown here is derived from an EMBL/GenBank/DDBJ whole genome shotgun (WGS) entry which is preliminary data.</text>
</comment>
<accession>A0A9D2MK78</accession>
<feature type="transmembrane region" description="Helical" evidence="1">
    <location>
        <begin position="153"/>
        <end position="171"/>
    </location>
</feature>
<evidence type="ECO:0000313" key="2">
    <source>
        <dbReference type="EMBL" id="HJB75623.1"/>
    </source>
</evidence>
<gene>
    <name evidence="2" type="ORF">IAA37_08155</name>
</gene>
<feature type="transmembrane region" description="Helical" evidence="1">
    <location>
        <begin position="99"/>
        <end position="116"/>
    </location>
</feature>
<feature type="transmembrane region" description="Helical" evidence="1">
    <location>
        <begin position="67"/>
        <end position="92"/>
    </location>
</feature>
<reference evidence="2" key="1">
    <citation type="journal article" date="2021" name="PeerJ">
        <title>Extensive microbial diversity within the chicken gut microbiome revealed by metagenomics and culture.</title>
        <authorList>
            <person name="Gilroy R."/>
            <person name="Ravi A."/>
            <person name="Getino M."/>
            <person name="Pursley I."/>
            <person name="Horton D.L."/>
            <person name="Alikhan N.F."/>
            <person name="Baker D."/>
            <person name="Gharbi K."/>
            <person name="Hall N."/>
            <person name="Watson M."/>
            <person name="Adriaenssens E.M."/>
            <person name="Foster-Nyarko E."/>
            <person name="Jarju S."/>
            <person name="Secka A."/>
            <person name="Antonio M."/>
            <person name="Oren A."/>
            <person name="Chaudhuri R.R."/>
            <person name="La Ragione R."/>
            <person name="Hildebrand F."/>
            <person name="Pallen M.J."/>
        </authorList>
    </citation>
    <scope>NUCLEOTIDE SEQUENCE</scope>
    <source>
        <strain evidence="2">CHK188-16595</strain>
    </source>
</reference>
<feature type="transmembrane region" description="Helical" evidence="1">
    <location>
        <begin position="33"/>
        <end position="55"/>
    </location>
</feature>
<organism evidence="2 3">
    <name type="scientific">Candidatus Eubacterium faecale</name>
    <dbReference type="NCBI Taxonomy" id="2838568"/>
    <lineage>
        <taxon>Bacteria</taxon>
        <taxon>Bacillati</taxon>
        <taxon>Bacillota</taxon>
        <taxon>Clostridia</taxon>
        <taxon>Eubacteriales</taxon>
        <taxon>Eubacteriaceae</taxon>
        <taxon>Eubacterium</taxon>
    </lineage>
</organism>
<protein>
    <submittedName>
        <fullName evidence="2">Uncharacterized protein</fullName>
    </submittedName>
</protein>
<keyword evidence="1" id="KW-1133">Transmembrane helix</keyword>
<evidence type="ECO:0000313" key="3">
    <source>
        <dbReference type="Proteomes" id="UP000823877"/>
    </source>
</evidence>
<reference evidence="2" key="2">
    <citation type="submission" date="2021-04" db="EMBL/GenBank/DDBJ databases">
        <authorList>
            <person name="Gilroy R."/>
        </authorList>
    </citation>
    <scope>NUCLEOTIDE SEQUENCE</scope>
    <source>
        <strain evidence="2">CHK188-16595</strain>
    </source>
</reference>
<dbReference type="AlphaFoldDB" id="A0A9D2MK78"/>
<dbReference type="EMBL" id="DWXN01000012">
    <property type="protein sequence ID" value="HJB75623.1"/>
    <property type="molecule type" value="Genomic_DNA"/>
</dbReference>